<dbReference type="GO" id="GO:0140662">
    <property type="term" value="F:ATP-dependent protein folding chaperone"/>
    <property type="evidence" value="ECO:0007669"/>
    <property type="project" value="InterPro"/>
</dbReference>
<dbReference type="GO" id="GO:0005524">
    <property type="term" value="F:ATP binding"/>
    <property type="evidence" value="ECO:0007669"/>
    <property type="project" value="UniProtKB-KW"/>
</dbReference>
<dbReference type="Gene3D" id="2.60.34.10">
    <property type="entry name" value="Substrate Binding Domain Of DNAk, Chain A, domain 1"/>
    <property type="match status" value="1"/>
</dbReference>
<evidence type="ECO:0000256" key="1">
    <source>
        <dbReference type="ARBA" id="ARBA00022741"/>
    </source>
</evidence>
<dbReference type="InterPro" id="IPR043129">
    <property type="entry name" value="ATPase_NBD"/>
</dbReference>
<evidence type="ECO:0000256" key="3">
    <source>
        <dbReference type="RuleBase" id="RU003322"/>
    </source>
</evidence>
<proteinExistence type="inferred from homology"/>
<evidence type="ECO:0000256" key="2">
    <source>
        <dbReference type="ARBA" id="ARBA00022840"/>
    </source>
</evidence>
<reference evidence="4" key="1">
    <citation type="submission" date="2021-01" db="EMBL/GenBank/DDBJ databases">
        <title>Figuring out RNA genome size: A New Fig closterovirus with the largest plant RNA virus sequence.</title>
        <authorList>
            <person name="Debat H."/>
            <person name="Bejerman N."/>
        </authorList>
    </citation>
    <scope>NUCLEOTIDE SEQUENCE</scope>
    <source>
        <strain evidence="4">Figclos</strain>
    </source>
</reference>
<dbReference type="InterPro" id="IPR013126">
    <property type="entry name" value="Hsp_70_fam"/>
</dbReference>
<keyword evidence="1 3" id="KW-0547">Nucleotide-binding</keyword>
<dbReference type="SUPFAM" id="SSF100920">
    <property type="entry name" value="Heat shock protein 70kD (HSP70), peptide-binding domain"/>
    <property type="match status" value="1"/>
</dbReference>
<dbReference type="PANTHER" id="PTHR19375">
    <property type="entry name" value="HEAT SHOCK PROTEIN 70KDA"/>
    <property type="match status" value="1"/>
</dbReference>
<dbReference type="Gene3D" id="3.30.420.40">
    <property type="match status" value="2"/>
</dbReference>
<name>A0A8A0XUS3_9CLOS</name>
<dbReference type="Pfam" id="PF00012">
    <property type="entry name" value="HSP70"/>
    <property type="match status" value="1"/>
</dbReference>
<keyword evidence="2 3" id="KW-0067">ATP-binding</keyword>
<dbReference type="Gene3D" id="3.90.640.10">
    <property type="entry name" value="Actin, Chain A, domain 4"/>
    <property type="match status" value="1"/>
</dbReference>
<dbReference type="PRINTS" id="PR00301">
    <property type="entry name" value="HEATSHOCK70"/>
</dbReference>
<protein>
    <submittedName>
        <fullName evidence="4">HSP70</fullName>
    </submittedName>
</protein>
<comment type="similarity">
    <text evidence="3">Belongs to the heat shock protein 70 family.</text>
</comment>
<dbReference type="Gene3D" id="3.30.30.30">
    <property type="match status" value="1"/>
</dbReference>
<sequence length="594" mass="65177">MAEDKTYFGLDFGTTFSTISLLTKGGVLVYKQKGSEYIPTTLFIPEDEKYVMYGHAAESAYVTGVKGSYYKDLKRYVGCNSRNISRYLELMKPAYEVTTSKIGNSQTDSAVIEAYNKWPNSKRNLNDLISLFIKVIVCEVEVRLNVKCQGIILSVPAGYTCLQRAYMEECCKASGYRCVTIINEPSAASIATLSHLSPDHHDLLVYDFGGGTFDVSCISVYGTSVVVTGSSSDMNLGGRDIDAALSSHLSKKCGLTGQFELQVTSLKEALCVSPNPIKFNLKPYKDADVMVYPHEIAEIALPFIQRSVDTVRNLIESLGFSHKKYDIALVGGSSSLPGVKSILSSLYFCNKVVPFENSRAAVSIGCSIYAKAFDSNSQLILIDATSKDLGLASNKGNMLLLAPRAAPLPFNGKTSVTCPGKVSDSELLIYLYEGRSTRVLYNELLASTKVLCSQLGNTSQTAIDMVVHYETQISTTGRVTCKVSGENGVGITIHVQSVYDFEEGRLLKLSTLNEQTQRDRLIDAISVISYRKICKDVDSRDRLVIKELSELGQSELVGKYGLNDECLKSISMVLRSTFPGVLRREDVSFVPFEV</sequence>
<accession>A0A8A0XUS3</accession>
<evidence type="ECO:0000313" key="4">
    <source>
        <dbReference type="EMBL" id="QSQ86332.1"/>
    </source>
</evidence>
<dbReference type="EMBL" id="MW489856">
    <property type="protein sequence ID" value="QSQ86332.1"/>
    <property type="molecule type" value="Genomic_RNA"/>
</dbReference>
<dbReference type="InterPro" id="IPR029047">
    <property type="entry name" value="HSP70_peptide-bd_sf"/>
</dbReference>
<organism evidence="4">
    <name type="scientific">Fig closterovirus 2</name>
    <dbReference type="NCBI Taxonomy" id="2809011"/>
    <lineage>
        <taxon>Viruses</taxon>
        <taxon>Riboviria</taxon>
        <taxon>Orthornavirae</taxon>
        <taxon>Kitrinoviricota</taxon>
        <taxon>Alsuviricetes</taxon>
        <taxon>Martellivirales</taxon>
        <taxon>Closteroviridae</taxon>
        <taxon>Closterovirus</taxon>
    </lineage>
</organism>
<dbReference type="SUPFAM" id="SSF53067">
    <property type="entry name" value="Actin-like ATPase domain"/>
    <property type="match status" value="2"/>
</dbReference>